<dbReference type="Proteomes" id="UP000004349">
    <property type="component" value="Unassembled WGS sequence"/>
</dbReference>
<dbReference type="RefSeq" id="WP_005596070.1">
    <property type="nucleotide sequence ID" value="NZ_AFWE01000145.1"/>
</dbReference>
<organism evidence="1 2">
    <name type="scientific">Vibrio scophthalmi LMG 19158</name>
    <dbReference type="NCBI Taxonomy" id="870967"/>
    <lineage>
        <taxon>Bacteria</taxon>
        <taxon>Pseudomonadati</taxon>
        <taxon>Pseudomonadota</taxon>
        <taxon>Gammaproteobacteria</taxon>
        <taxon>Vibrionales</taxon>
        <taxon>Vibrionaceae</taxon>
        <taxon>Vibrio</taxon>
    </lineage>
</organism>
<gene>
    <name evidence="1" type="ORF">VIS19158_18391</name>
</gene>
<evidence type="ECO:0000313" key="1">
    <source>
        <dbReference type="EMBL" id="EGU35360.1"/>
    </source>
</evidence>
<comment type="caution">
    <text evidence="1">The sequence shown here is derived from an EMBL/GenBank/DDBJ whole genome shotgun (WGS) entry which is preliminary data.</text>
</comment>
<dbReference type="EMBL" id="AFWE01000145">
    <property type="protein sequence ID" value="EGU35360.1"/>
    <property type="molecule type" value="Genomic_DNA"/>
</dbReference>
<name>F9RPR3_9VIBR</name>
<proteinExistence type="predicted"/>
<dbReference type="InterPro" id="IPR021505">
    <property type="entry name" value="Phage_B3_Orf6"/>
</dbReference>
<feature type="non-terminal residue" evidence="1">
    <location>
        <position position="61"/>
    </location>
</feature>
<sequence>MTTQKIDTPEGYLKDRKGRLVPENLVEAHDLEMNDFVIRMVQKAKEQQELLRQFKVEGFAE</sequence>
<reference evidence="1 2" key="1">
    <citation type="journal article" date="2012" name="Int. J. Syst. Evol. Microbiol.">
        <title>Vibrio caribbeanicus sp. nov., isolated from the marine sponge Scleritoderma cyanea.</title>
        <authorList>
            <person name="Hoffmann M."/>
            <person name="Monday S.R."/>
            <person name="Allard M.W."/>
            <person name="Strain E.A."/>
            <person name="Whittaker P."/>
            <person name="Naum M."/>
            <person name="McCarthy P.J."/>
            <person name="Lopez J.V."/>
            <person name="Fischer M."/>
            <person name="Brown E.W."/>
        </authorList>
    </citation>
    <scope>NUCLEOTIDE SEQUENCE [LARGE SCALE GENOMIC DNA]</scope>
    <source>
        <strain evidence="1 2">LMG 19158</strain>
    </source>
</reference>
<accession>F9RPR3</accession>
<dbReference type="AlphaFoldDB" id="F9RPR3"/>
<dbReference type="Pfam" id="PF11363">
    <property type="entry name" value="DUF3164"/>
    <property type="match status" value="1"/>
</dbReference>
<evidence type="ECO:0000313" key="2">
    <source>
        <dbReference type="Proteomes" id="UP000004349"/>
    </source>
</evidence>
<protein>
    <submittedName>
        <fullName evidence="1">Uncharacterized protein</fullName>
    </submittedName>
</protein>